<dbReference type="InterPro" id="IPR004570">
    <property type="entry name" value="Phosphatidylglycerol_P_synth"/>
</dbReference>
<dbReference type="PIRSF" id="PIRSF000847">
    <property type="entry name" value="Phos_ph_gly_syn"/>
    <property type="match status" value="1"/>
</dbReference>
<proteinExistence type="inferred from homology"/>
<evidence type="ECO:0000256" key="11">
    <source>
        <dbReference type="RuleBase" id="RU003750"/>
    </source>
</evidence>
<dbReference type="GO" id="GO:0008444">
    <property type="term" value="F:CDP-diacylglycerol-glycerol-3-phosphate 3-phosphatidyltransferase activity"/>
    <property type="evidence" value="ECO:0007669"/>
    <property type="project" value="InterPro"/>
</dbReference>
<keyword evidence="8 12" id="KW-0472">Membrane</keyword>
<evidence type="ECO:0000256" key="5">
    <source>
        <dbReference type="ARBA" id="ARBA00022692"/>
    </source>
</evidence>
<dbReference type="Proteomes" id="UP000075398">
    <property type="component" value="Unassembled WGS sequence"/>
</dbReference>
<evidence type="ECO:0000256" key="7">
    <source>
        <dbReference type="ARBA" id="ARBA00023098"/>
    </source>
</evidence>
<keyword evidence="3" id="KW-0444">Lipid biosynthesis</keyword>
<keyword evidence="6 12" id="KW-1133">Transmembrane helix</keyword>
<evidence type="ECO:0000256" key="1">
    <source>
        <dbReference type="ARBA" id="ARBA00004141"/>
    </source>
</evidence>
<organism evidence="13 14">
    <name type="scientific">Candidatus Methanofastidiosum methylothiophilum</name>
    <dbReference type="NCBI Taxonomy" id="1705564"/>
    <lineage>
        <taxon>Archaea</taxon>
        <taxon>Methanobacteriati</taxon>
        <taxon>Methanobacteriota</taxon>
        <taxon>Stenosarchaea group</taxon>
        <taxon>Candidatus Methanofastidiosia</taxon>
        <taxon>Candidatus Methanofastidiosales</taxon>
        <taxon>Candidatus Methanofastidiosaceae</taxon>
        <taxon>Candidatus Methanofastidiosum</taxon>
    </lineage>
</organism>
<dbReference type="PANTHER" id="PTHR14269:SF62">
    <property type="entry name" value="CDP-DIACYLGLYCEROL--GLYCEROL-3-PHOSPHATE 3-PHOSPHATIDYLTRANSFERASE 1, CHLOROPLASTIC"/>
    <property type="match status" value="1"/>
</dbReference>
<dbReference type="AlphaFoldDB" id="A0A150J3X5"/>
<accession>A0A150J3X5</accession>
<evidence type="ECO:0000256" key="4">
    <source>
        <dbReference type="ARBA" id="ARBA00022679"/>
    </source>
</evidence>
<evidence type="ECO:0000256" key="9">
    <source>
        <dbReference type="ARBA" id="ARBA00023209"/>
    </source>
</evidence>
<dbReference type="InterPro" id="IPR050324">
    <property type="entry name" value="CDP-alcohol_PTase-I"/>
</dbReference>
<dbReference type="Pfam" id="PF01066">
    <property type="entry name" value="CDP-OH_P_transf"/>
    <property type="match status" value="1"/>
</dbReference>
<evidence type="ECO:0000313" key="14">
    <source>
        <dbReference type="Proteomes" id="UP000075398"/>
    </source>
</evidence>
<dbReference type="GO" id="GO:0046474">
    <property type="term" value="P:glycerophospholipid biosynthetic process"/>
    <property type="evidence" value="ECO:0007669"/>
    <property type="project" value="TreeGrafter"/>
</dbReference>
<comment type="subcellular location">
    <subcellularLocation>
        <location evidence="1">Membrane</location>
        <topology evidence="1">Multi-pass membrane protein</topology>
    </subcellularLocation>
</comment>
<gene>
    <name evidence="13" type="ORF">AMQ22_01100</name>
</gene>
<keyword evidence="10" id="KW-1208">Phospholipid metabolism</keyword>
<sequence length="201" mass="23726">MVHSAINELKSVPNMITSLRFILAPFLLYFSYIQELFVFTILFYVCGISDYIDGPIARRYKLTSELGSFLDSLADELLLLFGLIFIYLLKPEILINNIPIFVAFLIVYIIERIFFFVLHKGKVRLHTYSGKTFARAYYIFLPVMFYVNNYRPFMYLILLLGVVTLIEHSLIYIKYKEIDPEIKSFINPKYNPLSYIYKLPF</sequence>
<feature type="transmembrane region" description="Helical" evidence="12">
    <location>
        <begin position="94"/>
        <end position="118"/>
    </location>
</feature>
<dbReference type="PROSITE" id="PS00379">
    <property type="entry name" value="CDP_ALCOHOL_P_TRANSF"/>
    <property type="match status" value="1"/>
</dbReference>
<feature type="transmembrane region" description="Helical" evidence="12">
    <location>
        <begin position="153"/>
        <end position="173"/>
    </location>
</feature>
<keyword evidence="7" id="KW-0443">Lipid metabolism</keyword>
<evidence type="ECO:0000256" key="3">
    <source>
        <dbReference type="ARBA" id="ARBA00022516"/>
    </source>
</evidence>
<dbReference type="Gene3D" id="1.20.120.1760">
    <property type="match status" value="1"/>
</dbReference>
<dbReference type="GO" id="GO:0016020">
    <property type="term" value="C:membrane"/>
    <property type="evidence" value="ECO:0007669"/>
    <property type="project" value="UniProtKB-SubCell"/>
</dbReference>
<keyword evidence="4 11" id="KW-0808">Transferase</keyword>
<dbReference type="InterPro" id="IPR043130">
    <property type="entry name" value="CDP-OH_PTrfase_TM_dom"/>
</dbReference>
<feature type="transmembrane region" description="Helical" evidence="12">
    <location>
        <begin position="66"/>
        <end position="88"/>
    </location>
</feature>
<keyword evidence="5 12" id="KW-0812">Transmembrane</keyword>
<evidence type="ECO:0000256" key="10">
    <source>
        <dbReference type="ARBA" id="ARBA00023264"/>
    </source>
</evidence>
<protein>
    <submittedName>
        <fullName evidence="13">Phosphatidylglycerophosphate synthetase</fullName>
    </submittedName>
</protein>
<dbReference type="PANTHER" id="PTHR14269">
    <property type="entry name" value="CDP-DIACYLGLYCEROL--GLYCEROL-3-PHOSPHATE 3-PHOSPHATIDYLTRANSFERASE-RELATED"/>
    <property type="match status" value="1"/>
</dbReference>
<comment type="similarity">
    <text evidence="2 11">Belongs to the CDP-alcohol phosphatidyltransferase class-I family.</text>
</comment>
<evidence type="ECO:0000256" key="6">
    <source>
        <dbReference type="ARBA" id="ARBA00022989"/>
    </source>
</evidence>
<dbReference type="EMBL" id="LNGC01000041">
    <property type="protein sequence ID" value="KYC51919.1"/>
    <property type="molecule type" value="Genomic_DNA"/>
</dbReference>
<keyword evidence="9" id="KW-0594">Phospholipid biosynthesis</keyword>
<reference evidence="13 14" key="1">
    <citation type="journal article" date="2016" name="ISME J.">
        <title>Chasing the elusive Euryarchaeota class WSA2: genomes reveal a uniquely fastidious methyl-reducing methanogen.</title>
        <authorList>
            <person name="Nobu M.K."/>
            <person name="Narihiro T."/>
            <person name="Kuroda K."/>
            <person name="Mei R."/>
            <person name="Liu W.T."/>
        </authorList>
    </citation>
    <scope>NUCLEOTIDE SEQUENCE [LARGE SCALE GENOMIC DNA]</scope>
    <source>
        <strain evidence="13">U1lsi0528_Bin055</strain>
    </source>
</reference>
<evidence type="ECO:0000256" key="12">
    <source>
        <dbReference type="SAM" id="Phobius"/>
    </source>
</evidence>
<dbReference type="InterPro" id="IPR000462">
    <property type="entry name" value="CDP-OH_P_trans"/>
</dbReference>
<dbReference type="InterPro" id="IPR048254">
    <property type="entry name" value="CDP_ALCOHOL_P_TRANSF_CS"/>
</dbReference>
<evidence type="ECO:0000256" key="2">
    <source>
        <dbReference type="ARBA" id="ARBA00010441"/>
    </source>
</evidence>
<name>A0A150J3X5_9EURY</name>
<comment type="caution">
    <text evidence="13">The sequence shown here is derived from an EMBL/GenBank/DDBJ whole genome shotgun (WGS) entry which is preliminary data.</text>
</comment>
<evidence type="ECO:0000313" key="13">
    <source>
        <dbReference type="EMBL" id="KYC51919.1"/>
    </source>
</evidence>
<evidence type="ECO:0000256" key="8">
    <source>
        <dbReference type="ARBA" id="ARBA00023136"/>
    </source>
</evidence>